<dbReference type="OrthoDB" id="992892at2759"/>
<proteinExistence type="predicted"/>
<evidence type="ECO:0000259" key="1">
    <source>
        <dbReference type="PROSITE" id="PS50994"/>
    </source>
</evidence>
<sequence length="201" mass="23132">MKNKSEVAKIFFKFKIMVENQIGCKLKMIRSDNGTKYNSEKFQKICQEVGVPHQLSNVYTPQQNGTATKVAEGKTPFEAWYGFKPSVSHLRVFGCTCFICVPGEKRNKLDNISQPRNFVGYSSVKKCHRIYNPFSKKMIISRNEDIREQWGLKLDLQTTGDQTENEVVDDHPVRGTRLITEVYQRCNLAKLKPVTFKEATQ</sequence>
<evidence type="ECO:0000313" key="2">
    <source>
        <dbReference type="EMBL" id="KAA3463050.1"/>
    </source>
</evidence>
<dbReference type="EMBL" id="SMMG02000009">
    <property type="protein sequence ID" value="KAA3463050.1"/>
    <property type="molecule type" value="Genomic_DNA"/>
</dbReference>
<feature type="domain" description="Integrase catalytic" evidence="1">
    <location>
        <begin position="1"/>
        <end position="67"/>
    </location>
</feature>
<comment type="caution">
    <text evidence="2">The sequence shown here is derived from an EMBL/GenBank/DDBJ whole genome shotgun (WGS) entry which is preliminary data.</text>
</comment>
<dbReference type="PANTHER" id="PTHR42648:SF18">
    <property type="entry name" value="RETROTRANSPOSON, UNCLASSIFIED-LIKE PROTEIN"/>
    <property type="match status" value="1"/>
</dbReference>
<accession>A0A5B6V1Y1</accession>
<organism evidence="2 3">
    <name type="scientific">Gossypium australe</name>
    <dbReference type="NCBI Taxonomy" id="47621"/>
    <lineage>
        <taxon>Eukaryota</taxon>
        <taxon>Viridiplantae</taxon>
        <taxon>Streptophyta</taxon>
        <taxon>Embryophyta</taxon>
        <taxon>Tracheophyta</taxon>
        <taxon>Spermatophyta</taxon>
        <taxon>Magnoliopsida</taxon>
        <taxon>eudicotyledons</taxon>
        <taxon>Gunneridae</taxon>
        <taxon>Pentapetalae</taxon>
        <taxon>rosids</taxon>
        <taxon>malvids</taxon>
        <taxon>Malvales</taxon>
        <taxon>Malvaceae</taxon>
        <taxon>Malvoideae</taxon>
        <taxon>Gossypium</taxon>
    </lineage>
</organism>
<dbReference type="PANTHER" id="PTHR42648">
    <property type="entry name" value="TRANSPOSASE, PUTATIVE-RELATED"/>
    <property type="match status" value="1"/>
</dbReference>
<evidence type="ECO:0000313" key="3">
    <source>
        <dbReference type="Proteomes" id="UP000325315"/>
    </source>
</evidence>
<dbReference type="Gene3D" id="3.30.420.10">
    <property type="entry name" value="Ribonuclease H-like superfamily/Ribonuclease H"/>
    <property type="match status" value="1"/>
</dbReference>
<dbReference type="InterPro" id="IPR012337">
    <property type="entry name" value="RNaseH-like_sf"/>
</dbReference>
<dbReference type="PROSITE" id="PS50994">
    <property type="entry name" value="INTEGRASE"/>
    <property type="match status" value="1"/>
</dbReference>
<dbReference type="InterPro" id="IPR036397">
    <property type="entry name" value="RNaseH_sf"/>
</dbReference>
<dbReference type="SUPFAM" id="SSF53098">
    <property type="entry name" value="Ribonuclease H-like"/>
    <property type="match status" value="1"/>
</dbReference>
<dbReference type="AlphaFoldDB" id="A0A5B6V1Y1"/>
<dbReference type="InterPro" id="IPR039537">
    <property type="entry name" value="Retrotran_Ty1/copia-like"/>
</dbReference>
<dbReference type="GO" id="GO:0003676">
    <property type="term" value="F:nucleic acid binding"/>
    <property type="evidence" value="ECO:0007669"/>
    <property type="project" value="InterPro"/>
</dbReference>
<name>A0A5B6V1Y1_9ROSI</name>
<dbReference type="InterPro" id="IPR057670">
    <property type="entry name" value="SH3_retrovirus"/>
</dbReference>
<dbReference type="InterPro" id="IPR001584">
    <property type="entry name" value="Integrase_cat-core"/>
</dbReference>
<protein>
    <submittedName>
        <fullName evidence="2">Retrovirus-related Pol polyprotein from transposon TNT 1-94</fullName>
    </submittedName>
</protein>
<reference evidence="3" key="1">
    <citation type="journal article" date="2019" name="Plant Biotechnol. J.">
        <title>Genome sequencing of the Australian wild diploid species Gossypium australe highlights disease resistance and delayed gland morphogenesis.</title>
        <authorList>
            <person name="Cai Y."/>
            <person name="Cai X."/>
            <person name="Wang Q."/>
            <person name="Wang P."/>
            <person name="Zhang Y."/>
            <person name="Cai C."/>
            <person name="Xu Y."/>
            <person name="Wang K."/>
            <person name="Zhou Z."/>
            <person name="Wang C."/>
            <person name="Geng S."/>
            <person name="Li B."/>
            <person name="Dong Q."/>
            <person name="Hou Y."/>
            <person name="Wang H."/>
            <person name="Ai P."/>
            <person name="Liu Z."/>
            <person name="Yi F."/>
            <person name="Sun M."/>
            <person name="An G."/>
            <person name="Cheng J."/>
            <person name="Zhang Y."/>
            <person name="Shi Q."/>
            <person name="Xie Y."/>
            <person name="Shi X."/>
            <person name="Chang Y."/>
            <person name="Huang F."/>
            <person name="Chen Y."/>
            <person name="Hong S."/>
            <person name="Mi L."/>
            <person name="Sun Q."/>
            <person name="Zhang L."/>
            <person name="Zhou B."/>
            <person name="Peng R."/>
            <person name="Zhang X."/>
            <person name="Liu F."/>
        </authorList>
    </citation>
    <scope>NUCLEOTIDE SEQUENCE [LARGE SCALE GENOMIC DNA]</scope>
    <source>
        <strain evidence="3">cv. PA1801</strain>
    </source>
</reference>
<gene>
    <name evidence="2" type="ORF">EPI10_029476</name>
</gene>
<dbReference type="Pfam" id="PF25597">
    <property type="entry name" value="SH3_retrovirus"/>
    <property type="match status" value="1"/>
</dbReference>
<keyword evidence="3" id="KW-1185">Reference proteome</keyword>
<dbReference type="Proteomes" id="UP000325315">
    <property type="component" value="Unassembled WGS sequence"/>
</dbReference>
<dbReference type="GO" id="GO:0015074">
    <property type="term" value="P:DNA integration"/>
    <property type="evidence" value="ECO:0007669"/>
    <property type="project" value="InterPro"/>
</dbReference>